<dbReference type="AlphaFoldDB" id="A0A242M940"/>
<accession>A0A242M940</accession>
<reference evidence="1 2" key="1">
    <citation type="submission" date="2017-03" db="EMBL/GenBank/DDBJ databases">
        <title>Genome analysis of strain PAMC 26577.</title>
        <authorList>
            <person name="Oh H.-M."/>
            <person name="Yang J.-A."/>
        </authorList>
    </citation>
    <scope>NUCLEOTIDE SEQUENCE [LARGE SCALE GENOMIC DNA]</scope>
    <source>
        <strain evidence="1 2">PAMC 26577</strain>
    </source>
</reference>
<name>A0A242M940_CABSO</name>
<proteinExistence type="predicted"/>
<sequence length="66" mass="7109">MNDGPMFFGDAELLAQATVLAQTVISIRTARGKSLPRDFSGESPELEAVALEFADDIVRVLAGERD</sequence>
<protein>
    <submittedName>
        <fullName evidence="1">Uncharacterized protein</fullName>
    </submittedName>
</protein>
<comment type="caution">
    <text evidence="1">The sequence shown here is derived from an EMBL/GenBank/DDBJ whole genome shotgun (WGS) entry which is preliminary data.</text>
</comment>
<evidence type="ECO:0000313" key="2">
    <source>
        <dbReference type="Proteomes" id="UP000195221"/>
    </source>
</evidence>
<evidence type="ECO:0000313" key="1">
    <source>
        <dbReference type="EMBL" id="OTP67779.1"/>
    </source>
</evidence>
<dbReference type="Proteomes" id="UP000195221">
    <property type="component" value="Unassembled WGS sequence"/>
</dbReference>
<dbReference type="EMBL" id="NBTZ01000148">
    <property type="protein sequence ID" value="OTP67779.1"/>
    <property type="molecule type" value="Genomic_DNA"/>
</dbReference>
<gene>
    <name evidence="1" type="ORF">PAMC26577_35945</name>
</gene>
<dbReference type="RefSeq" id="WP_075358261.1">
    <property type="nucleotide sequence ID" value="NZ_MSRG01000025.1"/>
</dbReference>
<organism evidence="1 2">
    <name type="scientific">Caballeronia sordidicola</name>
    <name type="common">Burkholderia sordidicola</name>
    <dbReference type="NCBI Taxonomy" id="196367"/>
    <lineage>
        <taxon>Bacteria</taxon>
        <taxon>Pseudomonadati</taxon>
        <taxon>Pseudomonadota</taxon>
        <taxon>Betaproteobacteria</taxon>
        <taxon>Burkholderiales</taxon>
        <taxon>Burkholderiaceae</taxon>
        <taxon>Caballeronia</taxon>
    </lineage>
</organism>